<sequence length="139" mass="14943">MRRLLCMVLTGAVMIGCLCTGTGAVDESNVVSYSFETTGTAIIRATGNLDWTIEANGTVLADTSFTMSAGETVRIRANYSPENASLDFGLVDSNEKFHYINVTTGSIDKTIEIPENGSYTLVIRNNLSKSVKVTGIVTY</sequence>
<organism evidence="1">
    <name type="scientific">uncultured prokaryote</name>
    <dbReference type="NCBI Taxonomy" id="198431"/>
    <lineage>
        <taxon>unclassified sequences</taxon>
        <taxon>environmental samples</taxon>
    </lineage>
</organism>
<dbReference type="AlphaFoldDB" id="A0A0H5PW48"/>
<proteinExistence type="predicted"/>
<reference evidence="1" key="2">
    <citation type="submission" date="2015-07" db="EMBL/GenBank/DDBJ databases">
        <title>Plasmids, circular viruses and viroids from rat gut.</title>
        <authorList>
            <person name="Jorgensen T.J."/>
            <person name="Hansen M.A."/>
            <person name="Xu Z."/>
            <person name="Tabak M.A."/>
            <person name="Sorensen S.J."/>
            <person name="Hansen L.H."/>
        </authorList>
    </citation>
    <scope>NUCLEOTIDE SEQUENCE</scope>
    <source>
        <plasmid evidence="1">pRGRH0119</plasmid>
    </source>
</reference>
<dbReference type="EMBL" id="LN852809">
    <property type="protein sequence ID" value="CRY93981.1"/>
    <property type="molecule type" value="Genomic_DNA"/>
</dbReference>
<name>A0A0H5PW48_9ZZZZ</name>
<dbReference type="PROSITE" id="PS51257">
    <property type="entry name" value="PROKAR_LIPOPROTEIN"/>
    <property type="match status" value="1"/>
</dbReference>
<reference evidence="1" key="1">
    <citation type="submission" date="2015-06" db="EMBL/GenBank/DDBJ databases">
        <authorList>
            <person name="Joergensen T."/>
        </authorList>
    </citation>
    <scope>NUCLEOTIDE SEQUENCE</scope>
    <source>
        <plasmid evidence="1">pRGRH0119</plasmid>
    </source>
</reference>
<geneLocation type="plasmid" evidence="1">
    <name>pRGRH0119</name>
</geneLocation>
<protein>
    <recommendedName>
        <fullName evidence="2">GOLD domain-containing protein</fullName>
    </recommendedName>
</protein>
<accession>A0A0H5PW48</accession>
<keyword evidence="1" id="KW-0614">Plasmid</keyword>
<evidence type="ECO:0000313" key="1">
    <source>
        <dbReference type="EMBL" id="CRY93981.1"/>
    </source>
</evidence>
<evidence type="ECO:0008006" key="2">
    <source>
        <dbReference type="Google" id="ProtNLM"/>
    </source>
</evidence>